<feature type="transmembrane region" description="Helical" evidence="1">
    <location>
        <begin position="81"/>
        <end position="106"/>
    </location>
</feature>
<feature type="transmembrane region" description="Helical" evidence="1">
    <location>
        <begin position="271"/>
        <end position="288"/>
    </location>
</feature>
<keyword evidence="3" id="KW-1185">Reference proteome</keyword>
<dbReference type="AlphaFoldDB" id="A0A0L0DTU7"/>
<evidence type="ECO:0000313" key="2">
    <source>
        <dbReference type="EMBL" id="KNC55622.1"/>
    </source>
</evidence>
<accession>A0A0L0DTU7</accession>
<dbReference type="GeneID" id="25561612"/>
<dbReference type="Proteomes" id="UP000054408">
    <property type="component" value="Unassembled WGS sequence"/>
</dbReference>
<feature type="transmembrane region" description="Helical" evidence="1">
    <location>
        <begin position="322"/>
        <end position="341"/>
    </location>
</feature>
<gene>
    <name evidence="2" type="ORF">AMSG_01891</name>
</gene>
<reference evidence="2 3" key="1">
    <citation type="submission" date="2010-05" db="EMBL/GenBank/DDBJ databases">
        <title>The Genome Sequence of Thecamonas trahens ATCC 50062.</title>
        <authorList>
            <consortium name="The Broad Institute Genome Sequencing Platform"/>
            <person name="Russ C."/>
            <person name="Cuomo C."/>
            <person name="Shea T."/>
            <person name="Young S.K."/>
            <person name="Zeng Q."/>
            <person name="Koehrsen M."/>
            <person name="Haas B."/>
            <person name="Borodovsky M."/>
            <person name="Guigo R."/>
            <person name="Alvarado L."/>
            <person name="Berlin A."/>
            <person name="Bochicchio J."/>
            <person name="Borenstein D."/>
            <person name="Chapman S."/>
            <person name="Chen Z."/>
            <person name="Freedman E."/>
            <person name="Gellesch M."/>
            <person name="Goldberg J."/>
            <person name="Griggs A."/>
            <person name="Gujja S."/>
            <person name="Heilman E."/>
            <person name="Heiman D."/>
            <person name="Hepburn T."/>
            <person name="Howarth C."/>
            <person name="Jen D."/>
            <person name="Larson L."/>
            <person name="Mehta T."/>
            <person name="Park D."/>
            <person name="Pearson M."/>
            <person name="Roberts A."/>
            <person name="Saif S."/>
            <person name="Shenoy N."/>
            <person name="Sisk P."/>
            <person name="Stolte C."/>
            <person name="Sykes S."/>
            <person name="Thomson T."/>
            <person name="Walk T."/>
            <person name="White J."/>
            <person name="Yandava C."/>
            <person name="Burger G."/>
            <person name="Gray M.W."/>
            <person name="Holland P.W.H."/>
            <person name="King N."/>
            <person name="Lang F.B.F."/>
            <person name="Roger A.J."/>
            <person name="Ruiz-Trillo I."/>
            <person name="Lander E."/>
            <person name="Nusbaum C."/>
        </authorList>
    </citation>
    <scope>NUCLEOTIDE SEQUENCE [LARGE SCALE GENOMIC DNA]</scope>
    <source>
        <strain evidence="2 3">ATCC 50062</strain>
    </source>
</reference>
<feature type="transmembrane region" description="Helical" evidence="1">
    <location>
        <begin position="247"/>
        <end position="265"/>
    </location>
</feature>
<protein>
    <submittedName>
        <fullName evidence="2">Uncharacterized protein</fullName>
    </submittedName>
</protein>
<organism evidence="2 3">
    <name type="scientific">Thecamonas trahens ATCC 50062</name>
    <dbReference type="NCBI Taxonomy" id="461836"/>
    <lineage>
        <taxon>Eukaryota</taxon>
        <taxon>Apusozoa</taxon>
        <taxon>Apusomonadida</taxon>
        <taxon>Apusomonadidae</taxon>
        <taxon>Thecamonas</taxon>
    </lineage>
</organism>
<keyword evidence="1" id="KW-1133">Transmembrane helix</keyword>
<keyword evidence="1" id="KW-0812">Transmembrane</keyword>
<feature type="transmembrane region" description="Helical" evidence="1">
    <location>
        <begin position="151"/>
        <end position="169"/>
    </location>
</feature>
<dbReference type="RefSeq" id="XP_013761395.1">
    <property type="nucleotide sequence ID" value="XM_013905941.1"/>
</dbReference>
<keyword evidence="1" id="KW-0472">Membrane</keyword>
<evidence type="ECO:0000256" key="1">
    <source>
        <dbReference type="SAM" id="Phobius"/>
    </source>
</evidence>
<evidence type="ECO:0000313" key="3">
    <source>
        <dbReference type="Proteomes" id="UP000054408"/>
    </source>
</evidence>
<sequence>MICFDYHRELVAMQTASSVTTDAAPHVFVRLHVAVAPGPLGEHAAILYGAASMAIDQLVGTLPWATIVYSQAEAHVGISNLAMLAAMACAVLGLRALLSVAFLPYMVQVLNAVFRDVDDGVFHRDMLFLTVLSASALAFAYLSTASSAVDGLLVLLAAPGFAMAAVGAGDVDVPHPEIAGTVAGLIVLLLSPTFKAKWSGLVAGHVVACGLVLALKVTDAHIEAASWASFTALGADYTQFHRHAGNVYVHLATVALGMGGALGLVGLVSRSGSAAVIAGLVLVVRYTVEAHAPQVAFLSAVIVVVPFLVVFCLPSRSLAHYMQFWQAAGLVIGAFIVQEAAHRVYGEKTYMDSYLDHDRYPVIATKLLLHHLWLTPFTIISWFLL</sequence>
<dbReference type="EMBL" id="GL349439">
    <property type="protein sequence ID" value="KNC55622.1"/>
    <property type="molecule type" value="Genomic_DNA"/>
</dbReference>
<feature type="transmembrane region" description="Helical" evidence="1">
    <location>
        <begin position="295"/>
        <end position="316"/>
    </location>
</feature>
<name>A0A0L0DTU7_THETB</name>
<feature type="transmembrane region" description="Helical" evidence="1">
    <location>
        <begin position="126"/>
        <end position="144"/>
    </location>
</feature>
<proteinExistence type="predicted"/>
<feature type="transmembrane region" description="Helical" evidence="1">
    <location>
        <begin position="362"/>
        <end position="384"/>
    </location>
</feature>